<comment type="caution">
    <text evidence="1">The sequence shown here is derived from an EMBL/GenBank/DDBJ whole genome shotgun (WGS) entry which is preliminary data.</text>
</comment>
<dbReference type="Proteomes" id="UP000663838">
    <property type="component" value="Unassembled WGS sequence"/>
</dbReference>
<protein>
    <recommendedName>
        <fullName evidence="3">HTH CENPB-type domain-containing protein</fullName>
    </recommendedName>
</protein>
<name>A0A821RPC4_9BILA</name>
<organism evidence="1 2">
    <name type="scientific">Rotaria socialis</name>
    <dbReference type="NCBI Taxonomy" id="392032"/>
    <lineage>
        <taxon>Eukaryota</taxon>
        <taxon>Metazoa</taxon>
        <taxon>Spiralia</taxon>
        <taxon>Gnathifera</taxon>
        <taxon>Rotifera</taxon>
        <taxon>Eurotatoria</taxon>
        <taxon>Bdelloidea</taxon>
        <taxon>Philodinida</taxon>
        <taxon>Philodinidae</taxon>
        <taxon>Rotaria</taxon>
    </lineage>
</organism>
<evidence type="ECO:0008006" key="3">
    <source>
        <dbReference type="Google" id="ProtNLM"/>
    </source>
</evidence>
<dbReference type="EMBL" id="CAJOBS010003099">
    <property type="protein sequence ID" value="CAF4845552.1"/>
    <property type="molecule type" value="Genomic_DNA"/>
</dbReference>
<gene>
    <name evidence="1" type="ORF">TOA249_LOCUS26448</name>
</gene>
<evidence type="ECO:0000313" key="1">
    <source>
        <dbReference type="EMBL" id="CAF4845552.1"/>
    </source>
</evidence>
<dbReference type="AlphaFoldDB" id="A0A821RPC4"/>
<proteinExistence type="predicted"/>
<accession>A0A821RPC4</accession>
<reference evidence="1" key="1">
    <citation type="submission" date="2021-02" db="EMBL/GenBank/DDBJ databases">
        <authorList>
            <person name="Nowell W R."/>
        </authorList>
    </citation>
    <scope>NUCLEOTIDE SEQUENCE</scope>
</reference>
<sequence>MTSIGNICKHLYEKALERSSVHSISTTEEEISIAINLVDLSEDLSNSDSFTIETEDSLKASDVDHFDLDYPVEIEDDEGQQVVENRQFSLEYMQRVVDFIRPGIAFTTVQHAFRRVTHPMQLERIREYVANNGSRRQKLERVEHFAKIENIHGFKASDYWLLNFKKRNGIPSRKVARFVSHRKVVDKSIIKQTVDDFLAEATKHIPKYKLDFVLNANQSSFNYEIGSNRTLSYAGEKATYLSIKSLNAISHSNTVMPTVSAAGQLNRPVFICLQEPTGQFPITRAIFSASNIVTSCSTSGKLNKS</sequence>
<evidence type="ECO:0000313" key="2">
    <source>
        <dbReference type="Proteomes" id="UP000663838"/>
    </source>
</evidence>